<dbReference type="Proteomes" id="UP001432027">
    <property type="component" value="Unassembled WGS sequence"/>
</dbReference>
<feature type="region of interest" description="Disordered" evidence="2">
    <location>
        <begin position="1329"/>
        <end position="1350"/>
    </location>
</feature>
<feature type="non-terminal residue" evidence="7">
    <location>
        <position position="1"/>
    </location>
</feature>
<evidence type="ECO:0000259" key="4">
    <source>
        <dbReference type="Pfam" id="PF23210"/>
    </source>
</evidence>
<keyword evidence="1" id="KW-0677">Repeat</keyword>
<sequence>SGLISVCTGSSMVVQNLEDLVTSLLDCVASLPGCDAVRTEVQDSMTSLSIHQPSILLSSSHAFLLKNPKLSASSRAFIIRCMCSVANNQKVLETLDEQLLLLIINLATQEMTLAKDSESEWSDAAQELLVRVASSNKFAVFVLDALLQKFPPGLTTGPHKNIVATFGAVAQHNAFGFVPFLTDIFSRAVPLLPHIKTEATRCAWARAICAFCESIRECESGKNKLNEEEEEEGEEENGRECLEHEEIVSRFTYSDQAEAAYDVVVGWMTAKDLKVRAEAAECVGELCTIMNRQKVTDEMKRLVTTVLGLYKKALPDQYHLITQGICRILESICMDEVSTPLDAYVDDLLNALFPHACLDADDVSSSPNAAAIKNHSEAFRCFHVAASRYADRIVYYLLHKMQNVQDIQKLGAINVLRHLLNSSASTHMDDKRALVMMGLRKLLATEQNMSIRVCRAMVQLCVALADHSFIDSDGGDHVIAFLVRNLVATVEGESGQARRPDSDMASVNQLKTQSAQALHTISSTCPSAAKLLFPYLLEFICIDRYTPVMADLSKCIRVVLQRDAADNKHTDYVTGFDNPKVAGSFAVFTRLIVCQANAPLNGFYARRSRESLSLIKSMAGWFHSSQTAETIVRRIEHLEALIDDVTGASAASGMLSPLSPRIGEGAQGAPERRAARVARWHDAVLTALDSIVSSVAEGEWRQEVALSFVKQMDLYTSLPDEKALLMRALGVVLSRIANHHFVTEHIMLLFRSANHSSSRERKGCAQAIGAVGKVHTDLLLIELENVAKWEHAKKKSGYFSSWRTQYSDTEMVNLRATLMLSYGYLVQACPLETVCQYVEQTVIVFLRHYMANQKQETVVREALLESMYLIGSAVHPSRLGTEYSFPNRSELIAYVKDYVQTEQSETLSSALRLLACKAASVLVRLDPRLSETEVWELGNALVTAVLPINREKSGLKTLSYDVDVDWRYVLGPAATTAAAAARLRHRIEDDSSSTTMEATVTQLAAFLVAVISTSPTIETVTLLLKMLRPFYNRAGDHERSRAVDLTVVVLRTYYEHASDIKLGTASEFGPLSCILGRLSPRLVDSLSSVRVQSLHALHQALRLAHAHKGHGLETGSSVVDVGTFVDEVHLAEEGKMDGQTAKMAVKRFGEIIESRLPQSQIQTYLSAIFEMLSDRQSQVSSAAAQLLTQILSTRGASLHAEAETLVTTLLSKLPEVHGCVQTYSELLSALVAFSLHQQVIVTDVLLKQPLPYSTEVSNAWECLCRDRSLYPSLVEYTLELTATALEDPHTMIDTGGGAASKLVRQEVCAYVAALHEIVKGGDIECILSSPSSSPSSPSSSSHPSALSSPSPHDRLSSVMVVLLQLLFSLADCQFPVVAVEGIVNVVTPELRRVCERPAGLVTNALRALLTRTRVDGVLEEMNTARAWTECTDRELHVNAVTRLLRSLCDHRPLWVEAVVRGVQMKEQSEREPLRAASVAVVAAIIDRCPARDGSFNGELFDDCVASLQRALKDQSLRIRKLSIRGMGELADRATRYASVCVDAAMAGLDDVGDRKDEVATESIVALNKLIGNASDTQLRAILPQVLLKVRPCFDKESSFLRAAAFRLFGEMAARVGAVDQADFLQHLHANIVIILLHMNEEDQEVRKACTSCMAKCAPIFGNELVEGVAKVHLCPSLSSPDSFSCSSYSLFVRETAMALTACFPDRVNGYALTTSNYFKSSQSRIRAGAAQLTGHLLDSLTPQIRSTISRDIIFGGLVLLLKDVEDVSVRVATARAIASLHSYV</sequence>
<dbReference type="EMBL" id="BTSX01000005">
    <property type="protein sequence ID" value="GMT01233.1"/>
    <property type="molecule type" value="Genomic_DNA"/>
</dbReference>
<evidence type="ECO:0000256" key="1">
    <source>
        <dbReference type="ARBA" id="ARBA00022737"/>
    </source>
</evidence>
<feature type="domain" description="Maestro/Maestro-like HEAT-repeats" evidence="6">
    <location>
        <begin position="1503"/>
        <end position="1781"/>
    </location>
</feature>
<dbReference type="Pfam" id="PF23210">
    <property type="entry name" value="HEAT_Maestro_2"/>
    <property type="match status" value="2"/>
</dbReference>
<reference evidence="7" key="1">
    <citation type="submission" date="2023-10" db="EMBL/GenBank/DDBJ databases">
        <title>Genome assembly of Pristionchus species.</title>
        <authorList>
            <person name="Yoshida K."/>
            <person name="Sommer R.J."/>
        </authorList>
    </citation>
    <scope>NUCLEOTIDE SEQUENCE</scope>
    <source>
        <strain evidence="7">RS0144</strain>
    </source>
</reference>
<name>A0AAV5U3N7_9BILA</name>
<evidence type="ECO:0000259" key="5">
    <source>
        <dbReference type="Pfam" id="PF23221"/>
    </source>
</evidence>
<feature type="domain" description="MROH2B-like HEAT-repeats" evidence="4">
    <location>
        <begin position="290"/>
        <end position="625"/>
    </location>
</feature>
<comment type="caution">
    <text evidence="7">The sequence shown here is derived from an EMBL/GenBank/DDBJ whole genome shotgun (WGS) entry which is preliminary data.</text>
</comment>
<dbReference type="Pfam" id="PF23221">
    <property type="entry name" value="HEAT_MROH2B_1st"/>
    <property type="match status" value="1"/>
</dbReference>
<dbReference type="Pfam" id="PF23227">
    <property type="entry name" value="HEAT_MROH2B_C"/>
    <property type="match status" value="1"/>
</dbReference>
<dbReference type="PANTHER" id="PTHR23120:SF0">
    <property type="entry name" value="MAESTRO HEAT-LIKE REPEAT FAMILY MEMBER 1"/>
    <property type="match status" value="1"/>
</dbReference>
<dbReference type="InterPro" id="IPR056282">
    <property type="entry name" value="MROH2B-like_N_HEAT"/>
</dbReference>
<dbReference type="Pfam" id="PF21047">
    <property type="entry name" value="HEAT_Maestro"/>
    <property type="match status" value="1"/>
</dbReference>
<dbReference type="InterPro" id="IPR011989">
    <property type="entry name" value="ARM-like"/>
</dbReference>
<evidence type="ECO:0000256" key="2">
    <source>
        <dbReference type="SAM" id="MobiDB-lite"/>
    </source>
</evidence>
<feature type="domain" description="Maestro-like HEAT-repeats" evidence="3">
    <location>
        <begin position="1037"/>
        <end position="1270"/>
    </location>
</feature>
<dbReference type="InterPro" id="IPR045206">
    <property type="entry name" value="Maestro_heat-like_prot"/>
</dbReference>
<dbReference type="GO" id="GO:0005737">
    <property type="term" value="C:cytoplasm"/>
    <property type="evidence" value="ECO:0007669"/>
    <property type="project" value="TreeGrafter"/>
</dbReference>
<dbReference type="InterPro" id="IPR048465">
    <property type="entry name" value="Maestro-like_HEAT"/>
</dbReference>
<dbReference type="Gene3D" id="1.25.10.10">
    <property type="entry name" value="Leucine-rich Repeat Variant"/>
    <property type="match status" value="3"/>
</dbReference>
<dbReference type="SUPFAM" id="SSF48371">
    <property type="entry name" value="ARM repeat"/>
    <property type="match status" value="2"/>
</dbReference>
<proteinExistence type="predicted"/>
<evidence type="ECO:0000313" key="8">
    <source>
        <dbReference type="Proteomes" id="UP001432027"/>
    </source>
</evidence>
<keyword evidence="8" id="KW-1185">Reference proteome</keyword>
<feature type="domain" description="MROH2B-like HEAT-repeats" evidence="4">
    <location>
        <begin position="676"/>
        <end position="953"/>
    </location>
</feature>
<evidence type="ECO:0000259" key="3">
    <source>
        <dbReference type="Pfam" id="PF21047"/>
    </source>
</evidence>
<organism evidence="7 8">
    <name type="scientific">Pristionchus entomophagus</name>
    <dbReference type="NCBI Taxonomy" id="358040"/>
    <lineage>
        <taxon>Eukaryota</taxon>
        <taxon>Metazoa</taxon>
        <taxon>Ecdysozoa</taxon>
        <taxon>Nematoda</taxon>
        <taxon>Chromadorea</taxon>
        <taxon>Rhabditida</taxon>
        <taxon>Rhabditina</taxon>
        <taxon>Diplogasteromorpha</taxon>
        <taxon>Diplogasteroidea</taxon>
        <taxon>Neodiplogasteridae</taxon>
        <taxon>Pristionchus</taxon>
    </lineage>
</organism>
<dbReference type="InterPro" id="IPR055408">
    <property type="entry name" value="HEAT_MROH2B-like"/>
</dbReference>
<dbReference type="PANTHER" id="PTHR23120">
    <property type="entry name" value="MAESTRO-RELATED HEAT DOMAIN-CONTAINING"/>
    <property type="match status" value="1"/>
</dbReference>
<protein>
    <submittedName>
        <fullName evidence="7">Uncharacterized protein</fullName>
    </submittedName>
</protein>
<evidence type="ECO:0000259" key="6">
    <source>
        <dbReference type="Pfam" id="PF23227"/>
    </source>
</evidence>
<gene>
    <name evidence="7" type="ORF">PENTCL1PPCAC_23407</name>
</gene>
<dbReference type="InterPro" id="IPR016024">
    <property type="entry name" value="ARM-type_fold"/>
</dbReference>
<dbReference type="InterPro" id="IPR055406">
    <property type="entry name" value="HEAT_Maestro"/>
</dbReference>
<evidence type="ECO:0000313" key="7">
    <source>
        <dbReference type="EMBL" id="GMT01233.1"/>
    </source>
</evidence>
<feature type="domain" description="MROH2B-like N-terminal HEAT-repeats" evidence="5">
    <location>
        <begin position="47"/>
        <end position="286"/>
    </location>
</feature>
<accession>A0AAV5U3N7</accession>